<reference evidence="9" key="1">
    <citation type="submission" date="2015-07" db="EMBL/GenBank/DDBJ databases">
        <title>Complete genome sequence and phylogenetic analysis of Limnochorda pilosa.</title>
        <authorList>
            <person name="Watanabe M."/>
            <person name="Kojima H."/>
            <person name="Fukui M."/>
        </authorList>
    </citation>
    <scope>NUCLEOTIDE SEQUENCE [LARGE SCALE GENOMIC DNA]</scope>
    <source>
        <strain evidence="9">HC45</strain>
    </source>
</reference>
<dbReference type="PANTHER" id="PTHR42991">
    <property type="entry name" value="ALDEHYDE DEHYDROGENASE"/>
    <property type="match status" value="1"/>
</dbReference>
<dbReference type="RefSeq" id="WP_068137488.1">
    <property type="nucleotide sequence ID" value="NZ_AP014924.1"/>
</dbReference>
<name>A0A0K2SM64_LIMPI</name>
<dbReference type="Proteomes" id="UP000065807">
    <property type="component" value="Chromosome"/>
</dbReference>
<dbReference type="Gene3D" id="3.40.309.10">
    <property type="entry name" value="Aldehyde Dehydrogenase, Chain A, domain 2"/>
    <property type="match status" value="1"/>
</dbReference>
<dbReference type="EC" id="1.2.1.97" evidence="5"/>
<accession>A0A0K2SM64</accession>
<evidence type="ECO:0000256" key="2">
    <source>
        <dbReference type="ARBA" id="ARBA00023002"/>
    </source>
</evidence>
<dbReference type="Pfam" id="PF00171">
    <property type="entry name" value="Aldedh"/>
    <property type="match status" value="1"/>
</dbReference>
<dbReference type="FunFam" id="3.40.309.10:FF:000009">
    <property type="entry name" value="Aldehyde dehydrogenase A"/>
    <property type="match status" value="1"/>
</dbReference>
<evidence type="ECO:0000259" key="7">
    <source>
        <dbReference type="Pfam" id="PF00171"/>
    </source>
</evidence>
<dbReference type="GO" id="GO:0008911">
    <property type="term" value="F:lactaldehyde dehydrogenase (NAD+) activity"/>
    <property type="evidence" value="ECO:0007669"/>
    <property type="project" value="TreeGrafter"/>
</dbReference>
<keyword evidence="2" id="KW-0560">Oxidoreductase</keyword>
<dbReference type="CDD" id="cd07149">
    <property type="entry name" value="ALDH_y4uC"/>
    <property type="match status" value="1"/>
</dbReference>
<evidence type="ECO:0000256" key="6">
    <source>
        <dbReference type="ARBA" id="ARBA00067277"/>
    </source>
</evidence>
<dbReference type="SUPFAM" id="SSF53720">
    <property type="entry name" value="ALDH-like"/>
    <property type="match status" value="1"/>
</dbReference>
<dbReference type="InterPro" id="IPR016161">
    <property type="entry name" value="Ald_DH/histidinol_DH"/>
</dbReference>
<evidence type="ECO:0000256" key="4">
    <source>
        <dbReference type="ARBA" id="ARBA00054572"/>
    </source>
</evidence>
<organism evidence="8 9">
    <name type="scientific">Limnochorda pilosa</name>
    <dbReference type="NCBI Taxonomy" id="1555112"/>
    <lineage>
        <taxon>Bacteria</taxon>
        <taxon>Bacillati</taxon>
        <taxon>Bacillota</taxon>
        <taxon>Limnochordia</taxon>
        <taxon>Limnochordales</taxon>
        <taxon>Limnochordaceae</taxon>
        <taxon>Limnochorda</taxon>
    </lineage>
</organism>
<gene>
    <name evidence="8" type="ORF">LIP_2083</name>
</gene>
<dbReference type="Gene3D" id="3.40.605.10">
    <property type="entry name" value="Aldehyde Dehydrogenase, Chain A, domain 1"/>
    <property type="match status" value="1"/>
</dbReference>
<evidence type="ECO:0000256" key="5">
    <source>
        <dbReference type="ARBA" id="ARBA00066984"/>
    </source>
</evidence>
<feature type="domain" description="Aldehyde dehydrogenase" evidence="7">
    <location>
        <begin position="18"/>
        <end position="468"/>
    </location>
</feature>
<dbReference type="PATRIC" id="fig|1555112.3.peg.2122"/>
<dbReference type="OrthoDB" id="9762913at2"/>
<evidence type="ECO:0000313" key="9">
    <source>
        <dbReference type="Proteomes" id="UP000065807"/>
    </source>
</evidence>
<sequence>MDRYGIFVDGSWQETGEWEDVRNKFTGEVLARVSVASREDVARAVRAARLAADRGPLPAYQRYEILLRARDLLTERVEDFARTIAAESGKPLKEARVEVSRAVQTLTLSGEEAKRIHGEGVPVEAAPGAENRLAFTIRAPVGVVCAISPFNFPLNLAAHKIAPALAAGNAVVHKPAGTTPLTAAKLCQVLVDAGLPPGYLNLVFGPGARVGDWLLEDPEIDMYTFTGSPAIGERIKAKSGLRRVTLELGNNSAVIVHKDAELATAARLSAARAFANAGQVCISVQRIYVQKDILDAFSDELVRATQALKVGDPLDPGTDVGPMISEAEAARAEDWVHEAVEGGAKLLTGGTREGPLFQPTVLADVHASMKVVCNEVFAPVVTVIRYDTIDEAIEAVNDSHYGLQAGIFTESLEVAMEAARRIRVGGVMVNDTSSFRADLMPYGGVKGSGMGREGPKYAVEEMTDLKVIVLNLKGAR</sequence>
<dbReference type="EMBL" id="AP014924">
    <property type="protein sequence ID" value="BAS27924.1"/>
    <property type="molecule type" value="Genomic_DNA"/>
</dbReference>
<evidence type="ECO:0000256" key="3">
    <source>
        <dbReference type="ARBA" id="ARBA00050326"/>
    </source>
</evidence>
<dbReference type="InterPro" id="IPR051020">
    <property type="entry name" value="ALDH-related_metabolic_enz"/>
</dbReference>
<dbReference type="AlphaFoldDB" id="A0A0K2SM64"/>
<evidence type="ECO:0000256" key="1">
    <source>
        <dbReference type="ARBA" id="ARBA00009986"/>
    </source>
</evidence>
<dbReference type="InterPro" id="IPR016163">
    <property type="entry name" value="Ald_DH_C"/>
</dbReference>
<dbReference type="PANTHER" id="PTHR42991:SF1">
    <property type="entry name" value="ALDEHYDE DEHYDROGENASE"/>
    <property type="match status" value="1"/>
</dbReference>
<evidence type="ECO:0000313" key="8">
    <source>
        <dbReference type="EMBL" id="BAS27924.1"/>
    </source>
</evidence>
<comment type="function">
    <text evidence="4">Part of the sulfo-TAL (or sulfo-SFT) pathway, a D-sulfoquinovose degradation pathway that produces sulfolactate (SL). Catalyzes the oxidation of 3-sulfolactaldehyde (SLA) to sulfolactate (SL).</text>
</comment>
<protein>
    <recommendedName>
        <fullName evidence="6">3-sulfolactaldehyde dehydrogenase</fullName>
        <ecNumber evidence="5">1.2.1.97</ecNumber>
    </recommendedName>
</protein>
<reference evidence="9" key="2">
    <citation type="journal article" date="2016" name="Int. J. Syst. Evol. Microbiol.">
        <title>Complete genome sequence and cell structure of Limnochorda pilosa, a Gram-negative spore-former within the phylum Firmicutes.</title>
        <authorList>
            <person name="Watanabe M."/>
            <person name="Kojima H."/>
            <person name="Fukui M."/>
        </authorList>
    </citation>
    <scope>NUCLEOTIDE SEQUENCE [LARGE SCALE GENOMIC DNA]</scope>
    <source>
        <strain evidence="9">HC45</strain>
    </source>
</reference>
<comment type="catalytic activity">
    <reaction evidence="3">
        <text>(2S)-3-sulfolactaldehyde + NAD(+) + H2O = (2S)-3-sulfolactate + NADH + 2 H(+)</text>
        <dbReference type="Rhea" id="RHEA:47932"/>
        <dbReference type="ChEBI" id="CHEBI:15377"/>
        <dbReference type="ChEBI" id="CHEBI:15378"/>
        <dbReference type="ChEBI" id="CHEBI:57540"/>
        <dbReference type="ChEBI" id="CHEBI:57945"/>
        <dbReference type="ChEBI" id="CHEBI:61289"/>
        <dbReference type="ChEBI" id="CHEBI:90109"/>
        <dbReference type="EC" id="1.2.1.97"/>
    </reaction>
    <physiologicalReaction direction="left-to-right" evidence="3">
        <dbReference type="Rhea" id="RHEA:47933"/>
    </physiologicalReaction>
</comment>
<dbReference type="KEGG" id="lpil:LIP_2083"/>
<dbReference type="STRING" id="1555112.LIP_2083"/>
<proteinExistence type="inferred from homology"/>
<comment type="similarity">
    <text evidence="1">Belongs to the aldehyde dehydrogenase family.</text>
</comment>
<keyword evidence="9" id="KW-1185">Reference proteome</keyword>
<dbReference type="InterPro" id="IPR015590">
    <property type="entry name" value="Aldehyde_DH_dom"/>
</dbReference>
<dbReference type="InterPro" id="IPR016162">
    <property type="entry name" value="Ald_DH_N"/>
</dbReference>
<dbReference type="FunFam" id="3.40.605.10:FF:000007">
    <property type="entry name" value="NAD/NADP-dependent betaine aldehyde dehydrogenase"/>
    <property type="match status" value="1"/>
</dbReference>